<proteinExistence type="predicted"/>
<evidence type="ECO:0000313" key="2">
    <source>
        <dbReference type="Proteomes" id="UP000248272"/>
    </source>
</evidence>
<dbReference type="EMBL" id="BDSG01000214">
    <property type="protein sequence ID" value="GBL12657.1"/>
    <property type="molecule type" value="Genomic_DNA"/>
</dbReference>
<name>A0A2Z6UT61_MICAE</name>
<sequence>MNNTFTEKFLEQPPPNTVRVIQTVTGTTDNARIWVGYDADNQKTFRIYCPYRIGNRIPEPVTAIEALFFDNYWRWRVTTAYKAPRCPDCGAAWDERHCEFCGLSLEDPI</sequence>
<gene>
    <name evidence="1" type="ORF">MSj_04177</name>
</gene>
<comment type="caution">
    <text evidence="1">The sequence shown here is derived from an EMBL/GenBank/DDBJ whole genome shotgun (WGS) entry which is preliminary data.</text>
</comment>
<dbReference type="RefSeq" id="WP_110580677.1">
    <property type="nucleotide sequence ID" value="NZ_BDSG01000214.1"/>
</dbReference>
<dbReference type="Proteomes" id="UP000248272">
    <property type="component" value="Unassembled WGS sequence"/>
</dbReference>
<accession>A0A2Z6UT61</accession>
<reference evidence="1 2" key="1">
    <citation type="journal article" date="2018" name="Front. Microbiol.">
        <title>Adaptation of the Freshwater Bloom-Forming Cyanobacterium Microcystis aeruginosa to Brackish Water Is Driven by Recent Horizontal Transfer of Sucrose Genes.</title>
        <authorList>
            <person name="Tanabe Y."/>
            <person name="Hodoki Y."/>
            <person name="Sano T."/>
            <person name="Tada K."/>
            <person name="Watanabe M.M."/>
        </authorList>
    </citation>
    <scope>NUCLEOTIDE SEQUENCE [LARGE SCALE GENOMIC DNA]</scope>
    <source>
        <strain evidence="1 2">Sj</strain>
    </source>
</reference>
<organism evidence="1 2">
    <name type="scientific">Microcystis aeruginosa Sj</name>
    <dbReference type="NCBI Taxonomy" id="1979544"/>
    <lineage>
        <taxon>Bacteria</taxon>
        <taxon>Bacillati</taxon>
        <taxon>Cyanobacteriota</taxon>
        <taxon>Cyanophyceae</taxon>
        <taxon>Oscillatoriophycideae</taxon>
        <taxon>Chroococcales</taxon>
        <taxon>Microcystaceae</taxon>
        <taxon>Microcystis</taxon>
    </lineage>
</organism>
<evidence type="ECO:0000313" key="1">
    <source>
        <dbReference type="EMBL" id="GBL12657.1"/>
    </source>
</evidence>
<protein>
    <submittedName>
        <fullName evidence="1">Uncharacterized protein</fullName>
    </submittedName>
</protein>
<dbReference type="AlphaFoldDB" id="A0A2Z6UT61"/>